<dbReference type="Pfam" id="PF13695">
    <property type="entry name" value="Zn_ribbon_3CxxC"/>
    <property type="match status" value="1"/>
</dbReference>
<accession>A0A6P7I2E5</accession>
<evidence type="ECO:0000256" key="7">
    <source>
        <dbReference type="ARBA" id="ARBA00023136"/>
    </source>
</evidence>
<dbReference type="GO" id="GO:0006612">
    <property type="term" value="P:protein targeting to membrane"/>
    <property type="evidence" value="ECO:0007669"/>
    <property type="project" value="TreeGrafter"/>
</dbReference>
<dbReference type="PANTHER" id="PTHR14402:SF8">
    <property type="entry name" value="RECEPTOR-TRANSPORTING PROTEIN 4"/>
    <property type="match status" value="1"/>
</dbReference>
<dbReference type="InParanoid" id="A0A6P7I2E5"/>
<proteinExistence type="predicted"/>
<keyword evidence="3" id="KW-0479">Metal-binding</keyword>
<dbReference type="PANTHER" id="PTHR14402">
    <property type="entry name" value="RECEPTOR TRANSPORTING PROTEIN"/>
    <property type="match status" value="1"/>
</dbReference>
<dbReference type="GeneID" id="114434794"/>
<dbReference type="GO" id="GO:0008270">
    <property type="term" value="F:zinc ion binding"/>
    <property type="evidence" value="ECO:0007669"/>
    <property type="project" value="UniProtKB-KW"/>
</dbReference>
<keyword evidence="5" id="KW-0862">Zinc</keyword>
<gene>
    <name evidence="10" type="primary">LOC114434794</name>
</gene>
<evidence type="ECO:0000256" key="1">
    <source>
        <dbReference type="ARBA" id="ARBA00004167"/>
    </source>
</evidence>
<dbReference type="InterPro" id="IPR027377">
    <property type="entry name" value="ZAR1/RTP1-5-like_Znf-3CxxC"/>
</dbReference>
<dbReference type="OrthoDB" id="8121437at2759"/>
<reference evidence="10" key="1">
    <citation type="submission" date="2025-08" db="UniProtKB">
        <authorList>
            <consortium name="RefSeq"/>
        </authorList>
    </citation>
    <scope>IDENTIFICATION</scope>
</reference>
<dbReference type="GO" id="GO:0051205">
    <property type="term" value="P:protein insertion into membrane"/>
    <property type="evidence" value="ECO:0007669"/>
    <property type="project" value="TreeGrafter"/>
</dbReference>
<evidence type="ECO:0000256" key="6">
    <source>
        <dbReference type="ARBA" id="ARBA00022989"/>
    </source>
</evidence>
<comment type="subcellular location">
    <subcellularLocation>
        <location evidence="1">Membrane</location>
        <topology evidence="1">Single-pass membrane protein</topology>
    </subcellularLocation>
</comment>
<dbReference type="SMART" id="SM01328">
    <property type="entry name" value="zf-3CxxC"/>
    <property type="match status" value="1"/>
</dbReference>
<dbReference type="AlphaFoldDB" id="A0A6P7I2E5"/>
<keyword evidence="7" id="KW-0472">Membrane</keyword>
<sequence length="171" mass="19840">MTVPPEWVLIFLEKTLALPPGHRWVLDFDDHIEPDHPNSGWKKYIRNTSARFKCSKCGRSWPSNRVMVVFHMCLIDTKGVVKVRIFRQKCKNCSDAQMEKPSIDSENIKILLENLVEKIRRNCYFEDIGSKNRNPKSIDVKSPHEPDHCEACMKGVCTRNDASAVFKPDFY</sequence>
<protein>
    <submittedName>
        <fullName evidence="10">Receptor-transporting protein 3-like</fullName>
    </submittedName>
</protein>
<keyword evidence="6" id="KW-1133">Transmembrane helix</keyword>
<keyword evidence="9" id="KW-1185">Reference proteome</keyword>
<dbReference type="InterPro" id="IPR026096">
    <property type="entry name" value="R-trans_p"/>
</dbReference>
<evidence type="ECO:0000256" key="3">
    <source>
        <dbReference type="ARBA" id="ARBA00022723"/>
    </source>
</evidence>
<evidence type="ECO:0000256" key="2">
    <source>
        <dbReference type="ARBA" id="ARBA00022692"/>
    </source>
</evidence>
<keyword evidence="4" id="KW-0863">Zinc-finger</keyword>
<dbReference type="RefSeq" id="XP_028259998.1">
    <property type="nucleotide sequence ID" value="XM_028404197.1"/>
</dbReference>
<name>A0A6P7I2E5_9TELE</name>
<keyword evidence="2" id="KW-0812">Transmembrane</keyword>
<evidence type="ECO:0000313" key="10">
    <source>
        <dbReference type="RefSeq" id="XP_028259998.1"/>
    </source>
</evidence>
<evidence type="ECO:0000256" key="5">
    <source>
        <dbReference type="ARBA" id="ARBA00022833"/>
    </source>
</evidence>
<dbReference type="Proteomes" id="UP000515145">
    <property type="component" value="Chromosome 4"/>
</dbReference>
<feature type="domain" description="3CxxC-type" evidence="8">
    <location>
        <begin position="47"/>
        <end position="155"/>
    </location>
</feature>
<organism evidence="9 10">
    <name type="scientific">Parambassis ranga</name>
    <name type="common">Indian glassy fish</name>
    <dbReference type="NCBI Taxonomy" id="210632"/>
    <lineage>
        <taxon>Eukaryota</taxon>
        <taxon>Metazoa</taxon>
        <taxon>Chordata</taxon>
        <taxon>Craniata</taxon>
        <taxon>Vertebrata</taxon>
        <taxon>Euteleostomi</taxon>
        <taxon>Actinopterygii</taxon>
        <taxon>Neopterygii</taxon>
        <taxon>Teleostei</taxon>
        <taxon>Neoteleostei</taxon>
        <taxon>Acanthomorphata</taxon>
        <taxon>Ovalentaria</taxon>
        <taxon>Ambassidae</taxon>
        <taxon>Parambassis</taxon>
    </lineage>
</organism>
<dbReference type="GO" id="GO:0016020">
    <property type="term" value="C:membrane"/>
    <property type="evidence" value="ECO:0007669"/>
    <property type="project" value="UniProtKB-SubCell"/>
</dbReference>
<evidence type="ECO:0000256" key="4">
    <source>
        <dbReference type="ARBA" id="ARBA00022771"/>
    </source>
</evidence>
<evidence type="ECO:0000259" key="8">
    <source>
        <dbReference type="SMART" id="SM01328"/>
    </source>
</evidence>
<evidence type="ECO:0000313" key="9">
    <source>
        <dbReference type="Proteomes" id="UP000515145"/>
    </source>
</evidence>
<dbReference type="GO" id="GO:0031849">
    <property type="term" value="F:olfactory receptor binding"/>
    <property type="evidence" value="ECO:0007669"/>
    <property type="project" value="TreeGrafter"/>
</dbReference>